<comment type="subcellular location">
    <subcellularLocation>
        <location evidence="1 6">Bacterial flagellum basal body</location>
    </subcellularLocation>
</comment>
<comment type="function">
    <text evidence="5 6">Structural component of flagellum, the bacterial motility apparatus. Part of the rod structure of flagellar basal body.</text>
</comment>
<dbReference type="AlphaFoldDB" id="A0A501WWI0"/>
<organism evidence="9 10">
    <name type="scientific">Amaricoccus solimangrovi</name>
    <dbReference type="NCBI Taxonomy" id="2589815"/>
    <lineage>
        <taxon>Bacteria</taxon>
        <taxon>Pseudomonadati</taxon>
        <taxon>Pseudomonadota</taxon>
        <taxon>Alphaproteobacteria</taxon>
        <taxon>Rhodobacterales</taxon>
        <taxon>Paracoccaceae</taxon>
        <taxon>Amaricoccus</taxon>
    </lineage>
</organism>
<feature type="domain" description="Flagellar basal-body/hook protein C-terminal" evidence="8">
    <location>
        <begin position="84"/>
        <end position="127"/>
    </location>
</feature>
<comment type="caution">
    <text evidence="9">The sequence shown here is derived from an EMBL/GenBank/DDBJ whole genome shotgun (WGS) entry which is preliminary data.</text>
</comment>
<keyword evidence="9" id="KW-0966">Cell projection</keyword>
<dbReference type="GO" id="GO:0071978">
    <property type="term" value="P:bacterial-type flagellum-dependent swarming motility"/>
    <property type="evidence" value="ECO:0007669"/>
    <property type="project" value="TreeGrafter"/>
</dbReference>
<dbReference type="OrthoDB" id="9813951at2"/>
<dbReference type="Pfam" id="PF00460">
    <property type="entry name" value="Flg_bb_rod"/>
    <property type="match status" value="1"/>
</dbReference>
<evidence type="ECO:0000259" key="8">
    <source>
        <dbReference type="Pfam" id="PF06429"/>
    </source>
</evidence>
<sequence>MDDLLRTLATAASGMRAQATRVRLGAENIANADTPGYRRKTVSFEEAHARAGDPVTVTTGPVMLDQSETRSSFEPDNPLADGDGYVHGSNVDLMVEIADSREANRSYEANLRVFDQARRMADSLLGLLRR</sequence>
<dbReference type="Pfam" id="PF06429">
    <property type="entry name" value="Flg_bbr_C"/>
    <property type="match status" value="1"/>
</dbReference>
<dbReference type="PANTHER" id="PTHR30435">
    <property type="entry name" value="FLAGELLAR PROTEIN"/>
    <property type="match status" value="1"/>
</dbReference>
<keyword evidence="9" id="KW-0969">Cilium</keyword>
<dbReference type="Proteomes" id="UP000319255">
    <property type="component" value="Unassembled WGS sequence"/>
</dbReference>
<dbReference type="EMBL" id="VFRP01000003">
    <property type="protein sequence ID" value="TPE52494.1"/>
    <property type="molecule type" value="Genomic_DNA"/>
</dbReference>
<evidence type="ECO:0000259" key="7">
    <source>
        <dbReference type="Pfam" id="PF00460"/>
    </source>
</evidence>
<comment type="similarity">
    <text evidence="2 6">Belongs to the flagella basal body rod proteins family.</text>
</comment>
<keyword evidence="9" id="KW-0282">Flagellum</keyword>
<comment type="subunit">
    <text evidence="6">The basal body constitutes a major portion of the flagellar organelle and consists of a number of rings mounted on a central rod.</text>
</comment>
<gene>
    <name evidence="9" type="primary">flgC</name>
    <name evidence="9" type="ORF">FJM51_04755</name>
</gene>
<keyword evidence="4 6" id="KW-0975">Bacterial flagellum</keyword>
<evidence type="ECO:0000256" key="3">
    <source>
        <dbReference type="ARBA" id="ARBA00014376"/>
    </source>
</evidence>
<feature type="domain" description="Flagellar basal body rod protein N-terminal" evidence="7">
    <location>
        <begin position="8"/>
        <end position="38"/>
    </location>
</feature>
<dbReference type="PIRSF" id="PIRSF002889">
    <property type="entry name" value="Rod_FlgB"/>
    <property type="match status" value="1"/>
</dbReference>
<dbReference type="InterPro" id="IPR010930">
    <property type="entry name" value="Flg_bb/hook_C_dom"/>
</dbReference>
<dbReference type="NCBIfam" id="NF009275">
    <property type="entry name" value="PRK12632.1"/>
    <property type="match status" value="1"/>
</dbReference>
<dbReference type="InterPro" id="IPR006300">
    <property type="entry name" value="FlgB"/>
</dbReference>
<proteinExistence type="inferred from homology"/>
<evidence type="ECO:0000256" key="2">
    <source>
        <dbReference type="ARBA" id="ARBA00009677"/>
    </source>
</evidence>
<protein>
    <recommendedName>
        <fullName evidence="3 6">Flagellar basal body rod protein FlgB</fullName>
    </recommendedName>
</protein>
<dbReference type="InterPro" id="IPR001444">
    <property type="entry name" value="Flag_bb_rod_N"/>
</dbReference>
<accession>A0A501WWI0</accession>
<dbReference type="GO" id="GO:0030694">
    <property type="term" value="C:bacterial-type flagellum basal body, rod"/>
    <property type="evidence" value="ECO:0007669"/>
    <property type="project" value="InterPro"/>
</dbReference>
<dbReference type="RefSeq" id="WP_140452977.1">
    <property type="nucleotide sequence ID" value="NZ_VFRP01000003.1"/>
</dbReference>
<evidence type="ECO:0000256" key="4">
    <source>
        <dbReference type="ARBA" id="ARBA00023143"/>
    </source>
</evidence>
<evidence type="ECO:0000313" key="10">
    <source>
        <dbReference type="Proteomes" id="UP000319255"/>
    </source>
</evidence>
<evidence type="ECO:0000256" key="5">
    <source>
        <dbReference type="ARBA" id="ARBA00024934"/>
    </source>
</evidence>
<name>A0A501WWI0_9RHOB</name>
<evidence type="ECO:0000313" key="9">
    <source>
        <dbReference type="EMBL" id="TPE52494.1"/>
    </source>
</evidence>
<evidence type="ECO:0000256" key="6">
    <source>
        <dbReference type="PIRNR" id="PIRNR002889"/>
    </source>
</evidence>
<keyword evidence="10" id="KW-1185">Reference proteome</keyword>
<reference evidence="9 10" key="1">
    <citation type="submission" date="2019-06" db="EMBL/GenBank/DDBJ databases">
        <title>A novel bacterium of genus Amaricoccus, isolated from marine sediment.</title>
        <authorList>
            <person name="Huang H."/>
            <person name="Mo K."/>
            <person name="Hu Y."/>
        </authorList>
    </citation>
    <scope>NUCLEOTIDE SEQUENCE [LARGE SCALE GENOMIC DNA]</scope>
    <source>
        <strain evidence="9 10">HB172011</strain>
    </source>
</reference>
<dbReference type="PANTHER" id="PTHR30435:SF19">
    <property type="entry name" value="FLAGELLAR BASAL-BODY ROD PROTEIN FLGG"/>
    <property type="match status" value="1"/>
</dbReference>
<evidence type="ECO:0000256" key="1">
    <source>
        <dbReference type="ARBA" id="ARBA00004117"/>
    </source>
</evidence>